<evidence type="ECO:0000313" key="1">
    <source>
        <dbReference type="EMBL" id="DAF50076.1"/>
    </source>
</evidence>
<protein>
    <submittedName>
        <fullName evidence="1">Uncharacterized protein</fullName>
    </submittedName>
</protein>
<proteinExistence type="predicted"/>
<dbReference type="EMBL" id="BK032592">
    <property type="protein sequence ID" value="DAF50076.1"/>
    <property type="molecule type" value="Genomic_DNA"/>
</dbReference>
<reference evidence="1" key="1">
    <citation type="journal article" date="2021" name="Proc. Natl. Acad. Sci. U.S.A.">
        <title>A Catalog of Tens of Thousands of Viruses from Human Metagenomes Reveals Hidden Associations with Chronic Diseases.</title>
        <authorList>
            <person name="Tisza M.J."/>
            <person name="Buck C.B."/>
        </authorList>
    </citation>
    <scope>NUCLEOTIDE SEQUENCE</scope>
    <source>
        <strain evidence="1">CtzyE57</strain>
    </source>
</reference>
<organism evidence="1">
    <name type="scientific">Siphoviridae sp. ctzyE57</name>
    <dbReference type="NCBI Taxonomy" id="2827982"/>
    <lineage>
        <taxon>Viruses</taxon>
        <taxon>Duplodnaviria</taxon>
        <taxon>Heunggongvirae</taxon>
        <taxon>Uroviricota</taxon>
        <taxon>Caudoviricetes</taxon>
    </lineage>
</organism>
<sequence length="598" mass="64986">MYEVSQAWKDMQTSQLVGEGFVEVSFAVGDPDAQNAATASDNGHMYISDISVITDENQRQFTRYCTLEQDLWQADGSLILAPNSAPVSGAGFAGNVLSGADGSFAVKPTITITLDQVYSKLLPGISITWSKTFDEWATSFSVSVNKNGSTIFAFARGNNTAPLSVITHDIPEYDQVVIKIHKWSKPLHYARVENILLGIKATYDKGQLMAFEHERNFDPICASAPVASITFSLDNTDDEYDPNNDTGMSKYLMERQRIRARYGFKLPNGQTEWIPAGLFYLSEWNAPQSGLTASFKARDIMTLMQGTYSKGVYSPGGVTLKALAEAVLNDANLPPGTSGGTVWQLDEALSGMTTTAPLPLKTHAECLQYIAQAAGMAMWHDRSGVMHIGTPGTGVDTSYKLNDFNLFSRPEIELQTPVSTVRVHVYNYTVQADDTELYKGTLTINGTKEITVSYSQTAASATATVTGGTLVSAQYFASACTLKITASGDVNIAVTGKPLASQTANHDIYLADDGSVQEVNNPLITDDTRAEAVAQWAGAYLKARRQIKISSWRADPRLDALDIVPVANKHSEENVRISRVKYSFKGAFRGDADGRVTT</sequence>
<accession>A0A8S5SG98</accession>
<name>A0A8S5SG98_9CAUD</name>